<organism evidence="2 3">
    <name type="scientific">Saltatorellus ferox</name>
    <dbReference type="NCBI Taxonomy" id="2528018"/>
    <lineage>
        <taxon>Bacteria</taxon>
        <taxon>Pseudomonadati</taxon>
        <taxon>Planctomycetota</taxon>
        <taxon>Planctomycetia</taxon>
        <taxon>Planctomycetia incertae sedis</taxon>
        <taxon>Saltatorellus</taxon>
    </lineage>
</organism>
<dbReference type="Proteomes" id="UP000320390">
    <property type="component" value="Chromosome"/>
</dbReference>
<dbReference type="SUPFAM" id="SSF69318">
    <property type="entry name" value="Integrin alpha N-terminal domain"/>
    <property type="match status" value="1"/>
</dbReference>
<proteinExistence type="predicted"/>
<evidence type="ECO:0000313" key="2">
    <source>
        <dbReference type="EMBL" id="QDV04944.1"/>
    </source>
</evidence>
<dbReference type="AlphaFoldDB" id="A0A518ELH7"/>
<dbReference type="InterPro" id="IPR013517">
    <property type="entry name" value="FG-GAP"/>
</dbReference>
<name>A0A518ELH7_9BACT</name>
<dbReference type="RefSeq" id="WP_419190855.1">
    <property type="nucleotide sequence ID" value="NZ_CP036434.1"/>
</dbReference>
<evidence type="ECO:0000256" key="1">
    <source>
        <dbReference type="ARBA" id="ARBA00022729"/>
    </source>
</evidence>
<dbReference type="PANTHER" id="PTHR36220:SF1">
    <property type="entry name" value="GAMMA TUBULIN COMPLEX COMPONENT C-TERMINAL DOMAIN-CONTAINING PROTEIN"/>
    <property type="match status" value="1"/>
</dbReference>
<dbReference type="Gene3D" id="2.130.10.130">
    <property type="entry name" value="Integrin alpha, N-terminal"/>
    <property type="match status" value="4"/>
</dbReference>
<accession>A0A518ELH7</accession>
<reference evidence="2 3" key="1">
    <citation type="submission" date="2019-02" db="EMBL/GenBank/DDBJ databases">
        <title>Deep-cultivation of Planctomycetes and their phenomic and genomic characterization uncovers novel biology.</title>
        <authorList>
            <person name="Wiegand S."/>
            <person name="Jogler M."/>
            <person name="Boedeker C."/>
            <person name="Pinto D."/>
            <person name="Vollmers J."/>
            <person name="Rivas-Marin E."/>
            <person name="Kohn T."/>
            <person name="Peeters S.H."/>
            <person name="Heuer A."/>
            <person name="Rast P."/>
            <person name="Oberbeckmann S."/>
            <person name="Bunk B."/>
            <person name="Jeske O."/>
            <person name="Meyerdierks A."/>
            <person name="Storesund J.E."/>
            <person name="Kallscheuer N."/>
            <person name="Luecker S."/>
            <person name="Lage O.M."/>
            <person name="Pohl T."/>
            <person name="Merkel B.J."/>
            <person name="Hornburger P."/>
            <person name="Mueller R.-W."/>
            <person name="Bruemmer F."/>
            <person name="Labrenz M."/>
            <person name="Spormann A.M."/>
            <person name="Op den Camp H."/>
            <person name="Overmann J."/>
            <person name="Amann R."/>
            <person name="Jetten M.S.M."/>
            <person name="Mascher T."/>
            <person name="Medema M.H."/>
            <person name="Devos D.P."/>
            <person name="Kaster A.-K."/>
            <person name="Ovreas L."/>
            <person name="Rohde M."/>
            <person name="Galperin M.Y."/>
            <person name="Jogler C."/>
        </authorList>
    </citation>
    <scope>NUCLEOTIDE SEQUENCE [LARGE SCALE GENOMIC DNA]</scope>
    <source>
        <strain evidence="2 3">Poly30</strain>
    </source>
</reference>
<dbReference type="InterPro" id="IPR028994">
    <property type="entry name" value="Integrin_alpha_N"/>
</dbReference>
<protein>
    <recommendedName>
        <fullName evidence="4">FG-GAP repeat protein</fullName>
    </recommendedName>
</protein>
<dbReference type="EMBL" id="CP036434">
    <property type="protein sequence ID" value="QDV04944.1"/>
    <property type="molecule type" value="Genomic_DNA"/>
</dbReference>
<keyword evidence="1" id="KW-0732">Signal</keyword>
<dbReference type="Pfam" id="PF14312">
    <property type="entry name" value="FG-GAP_2"/>
    <property type="match status" value="7"/>
</dbReference>
<evidence type="ECO:0000313" key="3">
    <source>
        <dbReference type="Proteomes" id="UP000320390"/>
    </source>
</evidence>
<dbReference type="PANTHER" id="PTHR36220">
    <property type="entry name" value="UNNAMED PRODUCT"/>
    <property type="match status" value="1"/>
</dbReference>
<keyword evidence="3" id="KW-1185">Reference proteome</keyword>
<evidence type="ECO:0008006" key="4">
    <source>
        <dbReference type="Google" id="ProtNLM"/>
    </source>
</evidence>
<sequence length="847" mass="86056">MNSSHLFPAALAIACVTSHLPLASGLQGTVELPVGVNDGDWARIQSLLVAERHGFQATAFGHVASNPGLHSTARFDGRSALIEVTGRDERFGLALHSYGFTGHAVSVDVPMFGACADGQELTYGWSDELSEWWINDARGFEHGFSVWERPTSAAPECHRGPLRFTLDILGTLTPEVNAARKGLALRRADGTLALCYDGLLAVDAEGVVLDSWLEVEGTKLSLCVEEAGAAYPLVIDPIVQEAYLKASNTEALDFFGTCVAVSGDTVVVGAPAEDSGATGVNGDESDNSVDGSGAAYVYIRSGGIWSQQAYLKASNTGVLDNFGRSVAVSGDTVVVGADREGSSATGVNGDGSDDSASLSGAAYVFVRSGGSWSQQAYLKASNAEAFDLFGGSVAVSGDTVVVGARNEGSGATGVNGDGSNNAVGFSGAAYVFVRSAGSWSQQAYLKASNTGTGDAFGAAVAVSGDTVAVGAGAEDSSATGVNGDGSDNLVLNSGAGYVFVRSGVSWSQQAYLKASNAEASDFFGGSVAVSGETLVIGAVGEDSEATGVDGDESDNSAAASGAAYVFIRSGASWTQQAYLKASNTEAFDDFGESVAVACDTVVVGTKEESSSAIGVNGDGSDNSAPLSGAAYVFVRLDDLWSQQAYLKASNTESYDFFGTSVGVSDGTVLVGAERESSSATGVNGDPSSNSALRAGAAYLWSGLVSPGIGDLVCVGTPNSTGFGGTLSASGSPVVTSNSLALEVACCPAGVLGLVLTSSSYGGQVQTVSLGEGSLCIANFRLARFPVLMTDQNGAATQVVDLTAIPTNLFGATAALPGDTFYFQYWHRDAAVGAPTSNLSSALSVLFE</sequence>
<gene>
    <name evidence="2" type="ORF">Poly30_04390</name>
</gene>